<sequence>MLYVSLTVLEKQRSALCSIVG</sequence>
<accession>A0A2P2NGI6</accession>
<name>A0A2P2NGI6_RHIMU</name>
<organism evidence="1">
    <name type="scientific">Rhizophora mucronata</name>
    <name type="common">Asiatic mangrove</name>
    <dbReference type="NCBI Taxonomy" id="61149"/>
    <lineage>
        <taxon>Eukaryota</taxon>
        <taxon>Viridiplantae</taxon>
        <taxon>Streptophyta</taxon>
        <taxon>Embryophyta</taxon>
        <taxon>Tracheophyta</taxon>
        <taxon>Spermatophyta</taxon>
        <taxon>Magnoliopsida</taxon>
        <taxon>eudicotyledons</taxon>
        <taxon>Gunneridae</taxon>
        <taxon>Pentapetalae</taxon>
        <taxon>rosids</taxon>
        <taxon>fabids</taxon>
        <taxon>Malpighiales</taxon>
        <taxon>Rhizophoraceae</taxon>
        <taxon>Rhizophora</taxon>
    </lineage>
</organism>
<proteinExistence type="predicted"/>
<protein>
    <submittedName>
        <fullName evidence="1">Uncharacterized protein</fullName>
    </submittedName>
</protein>
<evidence type="ECO:0000313" key="1">
    <source>
        <dbReference type="EMBL" id="MBX41595.1"/>
    </source>
</evidence>
<dbReference type="EMBL" id="GGEC01061111">
    <property type="protein sequence ID" value="MBX41595.1"/>
    <property type="molecule type" value="Transcribed_RNA"/>
</dbReference>
<reference evidence="1" key="1">
    <citation type="submission" date="2018-02" db="EMBL/GenBank/DDBJ databases">
        <title>Rhizophora mucronata_Transcriptome.</title>
        <authorList>
            <person name="Meera S.P."/>
            <person name="Sreeshan A."/>
            <person name="Augustine A."/>
        </authorList>
    </citation>
    <scope>NUCLEOTIDE SEQUENCE</scope>
    <source>
        <tissue evidence="1">Leaf</tissue>
    </source>
</reference>
<dbReference type="AlphaFoldDB" id="A0A2P2NGI6"/>